<evidence type="ECO:0000256" key="2">
    <source>
        <dbReference type="ARBA" id="ARBA00006490"/>
    </source>
</evidence>
<comment type="similarity">
    <text evidence="2">Belongs to the class-V pyridoxal-phosphate-dependent aminotransferase family. NifS/IscS subfamily.</text>
</comment>
<dbReference type="Gene3D" id="3.40.640.10">
    <property type="entry name" value="Type I PLP-dependent aspartate aminotransferase-like (Major domain)"/>
    <property type="match status" value="1"/>
</dbReference>
<dbReference type="RefSeq" id="WP_034648637.1">
    <property type="nucleotide sequence ID" value="NZ_BCVB01000008.1"/>
</dbReference>
<dbReference type="PIRSF" id="PIRSF005572">
    <property type="entry name" value="NifS"/>
    <property type="match status" value="1"/>
</dbReference>
<dbReference type="InterPro" id="IPR000192">
    <property type="entry name" value="Aminotrans_V_dom"/>
</dbReference>
<organism evidence="8 9">
    <name type="scientific">Priestia megaterium (strain ATCC 14581 / DSM 32 / CCUG 1817 / JCM 2506 / NBRC 15308 / NCIMB 9376 / NCTC 10342 / NRRL B-14308 / VKM B-512 / Ford 19)</name>
    <name type="common">Bacillus megaterium</name>
    <dbReference type="NCBI Taxonomy" id="1348623"/>
    <lineage>
        <taxon>Bacteria</taxon>
        <taxon>Bacillati</taxon>
        <taxon>Bacillota</taxon>
        <taxon>Bacilli</taxon>
        <taxon>Bacillales</taxon>
        <taxon>Bacillaceae</taxon>
        <taxon>Priestia</taxon>
    </lineage>
</organism>
<sequence>MIYLDNSATTKPYNEVIQSFIKVATTYYGNPSSLHQFGVQAENLLSRSREQVAELLHVSSNEIIFTSGGTEGNNLAIKGVAMQYKSRGQHIITTNIEHDSVHEPFKQLEVLGFNVTYVPVDSSGFVSPAAIESAITDETILVSVMHVNNEIGTIQPIEEIGQMLTNYSKVLFHVDHVQGIGKVPLSLADHKIDLCTLSGHKIHGLKGTGILYKRNGVQLHPLLSGGSQEMQNRSGTENVPGIVAFAKALRLTLEHAAQNQQKMREIKAELMDKLSAHERITVNTPNEHSAPHIINFTAQGIKGEVFVHALEEKGVFVSTTSACSSKRKKPSKTLLAIGKNYEEADQSIRLSLSGLNDYNEVTPIVNAIFTVIEDLKKVMR</sequence>
<evidence type="ECO:0000256" key="4">
    <source>
        <dbReference type="ARBA" id="ARBA00022898"/>
    </source>
</evidence>
<evidence type="ECO:0000256" key="6">
    <source>
        <dbReference type="ARBA" id="ARBA00023014"/>
    </source>
</evidence>
<evidence type="ECO:0000313" key="8">
    <source>
        <dbReference type="EMBL" id="AJI21524.1"/>
    </source>
</evidence>
<comment type="cofactor">
    <cofactor evidence="1">
        <name>pyridoxal 5'-phosphate</name>
        <dbReference type="ChEBI" id="CHEBI:597326"/>
    </cofactor>
</comment>
<evidence type="ECO:0000256" key="3">
    <source>
        <dbReference type="ARBA" id="ARBA00022723"/>
    </source>
</evidence>
<dbReference type="FunFam" id="3.40.640.10:FF:000084">
    <property type="entry name" value="IscS-like cysteine desulfurase"/>
    <property type="match status" value="1"/>
</dbReference>
<keyword evidence="5" id="KW-0408">Iron</keyword>
<dbReference type="KEGG" id="bmeg:BG04_1795"/>
<dbReference type="InterPro" id="IPR015422">
    <property type="entry name" value="PyrdxlP-dep_Trfase_small"/>
</dbReference>
<dbReference type="GO" id="GO:0016829">
    <property type="term" value="F:lyase activity"/>
    <property type="evidence" value="ECO:0007669"/>
    <property type="project" value="UniProtKB-KW"/>
</dbReference>
<accession>A0A0B6ANV7</accession>
<evidence type="ECO:0000256" key="1">
    <source>
        <dbReference type="ARBA" id="ARBA00001933"/>
    </source>
</evidence>
<dbReference type="GO" id="GO:0031071">
    <property type="term" value="F:cysteine desulfurase activity"/>
    <property type="evidence" value="ECO:0007669"/>
    <property type="project" value="UniProtKB-ARBA"/>
</dbReference>
<dbReference type="SUPFAM" id="SSF53383">
    <property type="entry name" value="PLP-dependent transferases"/>
    <property type="match status" value="1"/>
</dbReference>
<evidence type="ECO:0000313" key="9">
    <source>
        <dbReference type="Proteomes" id="UP000031829"/>
    </source>
</evidence>
<dbReference type="EMBL" id="CP009920">
    <property type="protein sequence ID" value="AJI21524.1"/>
    <property type="molecule type" value="Genomic_DNA"/>
</dbReference>
<dbReference type="PANTHER" id="PTHR11601:SF50">
    <property type="entry name" value="CYSTEINE DESULFURASE ISCS 2-RELATED"/>
    <property type="match status" value="1"/>
</dbReference>
<dbReference type="Gene3D" id="3.90.1150.10">
    <property type="entry name" value="Aspartate Aminotransferase, domain 1"/>
    <property type="match status" value="1"/>
</dbReference>
<dbReference type="InterPro" id="IPR015424">
    <property type="entry name" value="PyrdxlP-dep_Trfase"/>
</dbReference>
<dbReference type="InterPro" id="IPR016454">
    <property type="entry name" value="Cysteine_dSase"/>
</dbReference>
<evidence type="ECO:0000259" key="7">
    <source>
        <dbReference type="Pfam" id="PF00266"/>
    </source>
</evidence>
<name>A0A0B6ANV7_PRIM2</name>
<reference evidence="8 9" key="1">
    <citation type="journal article" date="2015" name="Genome Announc.">
        <title>Complete genome sequences for 35 biothreat assay-relevant bacillus species.</title>
        <authorList>
            <person name="Johnson S.L."/>
            <person name="Daligault H.E."/>
            <person name="Davenport K.W."/>
            <person name="Jaissle J."/>
            <person name="Frey K.G."/>
            <person name="Ladner J.T."/>
            <person name="Broomall S.M."/>
            <person name="Bishop-Lilly K.A."/>
            <person name="Bruce D.C."/>
            <person name="Gibbons H.S."/>
            <person name="Coyne S.R."/>
            <person name="Lo C.C."/>
            <person name="Meincke L."/>
            <person name="Munk A.C."/>
            <person name="Koroleva G.I."/>
            <person name="Rosenzweig C.N."/>
            <person name="Palacios G.F."/>
            <person name="Redden C.L."/>
            <person name="Minogue T.D."/>
            <person name="Chain P.S."/>
        </authorList>
    </citation>
    <scope>NUCLEOTIDE SEQUENCE [LARGE SCALE GENOMIC DNA]</scope>
    <source>
        <strain evidence="9">ATCC 14581 / DSM 32 / JCM 2506 / NBRC 15308 / NCIMB 9376 / NCTC 10342 / NRRL B-14308 / VKM B-512</strain>
    </source>
</reference>
<dbReference type="Proteomes" id="UP000031829">
    <property type="component" value="Chromosome"/>
</dbReference>
<dbReference type="Pfam" id="PF00266">
    <property type="entry name" value="Aminotran_5"/>
    <property type="match status" value="1"/>
</dbReference>
<keyword evidence="4" id="KW-0663">Pyridoxal phosphate</keyword>
<dbReference type="GeneID" id="93645260"/>
<dbReference type="PANTHER" id="PTHR11601">
    <property type="entry name" value="CYSTEINE DESULFURYLASE FAMILY MEMBER"/>
    <property type="match status" value="1"/>
</dbReference>
<dbReference type="HOGENOM" id="CLU_003433_0_0_9"/>
<keyword evidence="3" id="KW-0479">Metal-binding</keyword>
<keyword evidence="6" id="KW-0411">Iron-sulfur</keyword>
<evidence type="ECO:0000256" key="5">
    <source>
        <dbReference type="ARBA" id="ARBA00023004"/>
    </source>
</evidence>
<dbReference type="Gene3D" id="1.10.260.50">
    <property type="match status" value="1"/>
</dbReference>
<dbReference type="GO" id="GO:0046872">
    <property type="term" value="F:metal ion binding"/>
    <property type="evidence" value="ECO:0007669"/>
    <property type="project" value="UniProtKB-KW"/>
</dbReference>
<dbReference type="NCBIfam" id="NF002806">
    <property type="entry name" value="PRK02948.1"/>
    <property type="match status" value="1"/>
</dbReference>
<dbReference type="GO" id="GO:0051536">
    <property type="term" value="F:iron-sulfur cluster binding"/>
    <property type="evidence" value="ECO:0007669"/>
    <property type="project" value="UniProtKB-KW"/>
</dbReference>
<keyword evidence="8" id="KW-0456">Lyase</keyword>
<proteinExistence type="inferred from homology"/>
<protein>
    <submittedName>
        <fullName evidence="8">Beta-eliminating lyase family protein</fullName>
    </submittedName>
</protein>
<gene>
    <name evidence="8" type="ORF">BG04_1795</name>
</gene>
<feature type="domain" description="Aminotransferase class V" evidence="7">
    <location>
        <begin position="2"/>
        <end position="361"/>
    </location>
</feature>
<dbReference type="AlphaFoldDB" id="A0A0B6ANV7"/>
<dbReference type="InterPro" id="IPR015421">
    <property type="entry name" value="PyrdxlP-dep_Trfase_major"/>
</dbReference>